<comment type="caution">
    <text evidence="2">The sequence shown here is derived from an EMBL/GenBank/DDBJ whole genome shotgun (WGS) entry which is preliminary data.</text>
</comment>
<feature type="compositionally biased region" description="Polar residues" evidence="1">
    <location>
        <begin position="1"/>
        <end position="13"/>
    </location>
</feature>
<evidence type="ECO:0000313" key="3">
    <source>
        <dbReference type="Proteomes" id="UP000789405"/>
    </source>
</evidence>
<sequence>KNLEVQATNTIIIESQREISPDHTNMKKRRENKEASLINGDNNTIQSDNSRSYTSKRQNEQTLNSSSLARNNSSEGFYSQQLLISNNTLFSSYRSPNKYAGLISGGGN</sequence>
<feature type="non-terminal residue" evidence="2">
    <location>
        <position position="108"/>
    </location>
</feature>
<proteinExistence type="predicted"/>
<protein>
    <submittedName>
        <fullName evidence="2">24231_t:CDS:1</fullName>
    </submittedName>
</protein>
<evidence type="ECO:0000256" key="1">
    <source>
        <dbReference type="SAM" id="MobiDB-lite"/>
    </source>
</evidence>
<keyword evidence="3" id="KW-1185">Reference proteome</keyword>
<evidence type="ECO:0000313" key="2">
    <source>
        <dbReference type="EMBL" id="CAG8790791.1"/>
    </source>
</evidence>
<dbReference type="AlphaFoldDB" id="A0A9N9JP34"/>
<name>A0A9N9JP34_9GLOM</name>
<feature type="region of interest" description="Disordered" evidence="1">
    <location>
        <begin position="1"/>
        <end position="72"/>
    </location>
</feature>
<feature type="compositionally biased region" description="Basic and acidic residues" evidence="1">
    <location>
        <begin position="15"/>
        <end position="25"/>
    </location>
</feature>
<feature type="non-terminal residue" evidence="2">
    <location>
        <position position="1"/>
    </location>
</feature>
<feature type="compositionally biased region" description="Polar residues" evidence="1">
    <location>
        <begin position="39"/>
        <end position="62"/>
    </location>
</feature>
<dbReference type="Proteomes" id="UP000789405">
    <property type="component" value="Unassembled WGS sequence"/>
</dbReference>
<reference evidence="2" key="1">
    <citation type="submission" date="2021-06" db="EMBL/GenBank/DDBJ databases">
        <authorList>
            <person name="Kallberg Y."/>
            <person name="Tangrot J."/>
            <person name="Rosling A."/>
        </authorList>
    </citation>
    <scope>NUCLEOTIDE SEQUENCE</scope>
    <source>
        <strain evidence="2">MA453B</strain>
    </source>
</reference>
<dbReference type="EMBL" id="CAJVPY010027161">
    <property type="protein sequence ID" value="CAG8790791.1"/>
    <property type="molecule type" value="Genomic_DNA"/>
</dbReference>
<accession>A0A9N9JP34</accession>
<gene>
    <name evidence="2" type="ORF">DERYTH_LOCUS21385</name>
</gene>
<feature type="compositionally biased region" description="Low complexity" evidence="1">
    <location>
        <begin position="63"/>
        <end position="72"/>
    </location>
</feature>
<organism evidence="2 3">
    <name type="scientific">Dentiscutata erythropus</name>
    <dbReference type="NCBI Taxonomy" id="1348616"/>
    <lineage>
        <taxon>Eukaryota</taxon>
        <taxon>Fungi</taxon>
        <taxon>Fungi incertae sedis</taxon>
        <taxon>Mucoromycota</taxon>
        <taxon>Glomeromycotina</taxon>
        <taxon>Glomeromycetes</taxon>
        <taxon>Diversisporales</taxon>
        <taxon>Gigasporaceae</taxon>
        <taxon>Dentiscutata</taxon>
    </lineage>
</organism>